<feature type="region of interest" description="Disordered" evidence="1">
    <location>
        <begin position="1"/>
        <end position="21"/>
    </location>
</feature>
<reference evidence="4" key="1">
    <citation type="journal article" date="2017" name="Nat. Microbiol.">
        <title>Global analysis of biosynthetic gene clusters reveals vast potential of secondary metabolite production in Penicillium species.</title>
        <authorList>
            <person name="Nielsen J.C."/>
            <person name="Grijseels S."/>
            <person name="Prigent S."/>
            <person name="Ji B."/>
            <person name="Dainat J."/>
            <person name="Nielsen K.F."/>
            <person name="Frisvad J.C."/>
            <person name="Workman M."/>
            <person name="Nielsen J."/>
        </authorList>
    </citation>
    <scope>NUCLEOTIDE SEQUENCE [LARGE SCALE GENOMIC DNA]</scope>
    <source>
        <strain evidence="4">IBT 31811</strain>
    </source>
</reference>
<evidence type="ECO:0000259" key="2">
    <source>
        <dbReference type="Pfam" id="PF01965"/>
    </source>
</evidence>
<accession>A0A1V6PRH7</accession>
<dbReference type="STRING" id="416450.A0A1V6PRH7"/>
<evidence type="ECO:0000256" key="1">
    <source>
        <dbReference type="SAM" id="MobiDB-lite"/>
    </source>
</evidence>
<feature type="domain" description="DJ-1/PfpI" evidence="2">
    <location>
        <begin position="35"/>
        <end position="223"/>
    </location>
</feature>
<dbReference type="EMBL" id="MDYN01000047">
    <property type="protein sequence ID" value="OQD79614.1"/>
    <property type="molecule type" value="Genomic_DNA"/>
</dbReference>
<comment type="caution">
    <text evidence="3">The sequence shown here is derived from an EMBL/GenBank/DDBJ whole genome shotgun (WGS) entry which is preliminary data.</text>
</comment>
<dbReference type="CDD" id="cd03139">
    <property type="entry name" value="GATase1_PfpI_2"/>
    <property type="match status" value="1"/>
</dbReference>
<organism evidence="3 4">
    <name type="scientific">Penicillium antarcticum</name>
    <dbReference type="NCBI Taxonomy" id="416450"/>
    <lineage>
        <taxon>Eukaryota</taxon>
        <taxon>Fungi</taxon>
        <taxon>Dikarya</taxon>
        <taxon>Ascomycota</taxon>
        <taxon>Pezizomycotina</taxon>
        <taxon>Eurotiomycetes</taxon>
        <taxon>Eurotiomycetidae</taxon>
        <taxon>Eurotiales</taxon>
        <taxon>Aspergillaceae</taxon>
        <taxon>Penicillium</taxon>
    </lineage>
</organism>
<dbReference type="Gene3D" id="3.40.50.880">
    <property type="match status" value="1"/>
</dbReference>
<dbReference type="Proteomes" id="UP000191672">
    <property type="component" value="Unassembled WGS sequence"/>
</dbReference>
<evidence type="ECO:0000313" key="4">
    <source>
        <dbReference type="Proteomes" id="UP000191672"/>
    </source>
</evidence>
<dbReference type="Pfam" id="PF01965">
    <property type="entry name" value="DJ-1_PfpI"/>
    <property type="match status" value="1"/>
</dbReference>
<dbReference type="PANTHER" id="PTHR43130:SF15">
    <property type="entry name" value="THIJ_PFPI FAMILY PROTEIN (AFU_ORTHOLOGUE AFUA_5G14240)"/>
    <property type="match status" value="1"/>
</dbReference>
<proteinExistence type="predicted"/>
<dbReference type="InterPro" id="IPR029062">
    <property type="entry name" value="Class_I_gatase-like"/>
</dbReference>
<protein>
    <recommendedName>
        <fullName evidence="2">DJ-1/PfpI domain-containing protein</fullName>
    </recommendedName>
</protein>
<dbReference type="InterPro" id="IPR052158">
    <property type="entry name" value="INH-QAR"/>
</dbReference>
<name>A0A1V6PRH7_9EURO</name>
<gene>
    <name evidence="3" type="ORF">PENANT_c047G08454</name>
</gene>
<dbReference type="SUPFAM" id="SSF52317">
    <property type="entry name" value="Class I glutamine amidotransferase-like"/>
    <property type="match status" value="1"/>
</dbReference>
<keyword evidence="4" id="KW-1185">Reference proteome</keyword>
<dbReference type="InterPro" id="IPR002818">
    <property type="entry name" value="DJ-1/PfpI"/>
</dbReference>
<evidence type="ECO:0000313" key="3">
    <source>
        <dbReference type="EMBL" id="OQD79614.1"/>
    </source>
</evidence>
<dbReference type="PANTHER" id="PTHR43130">
    <property type="entry name" value="ARAC-FAMILY TRANSCRIPTIONAL REGULATOR"/>
    <property type="match status" value="1"/>
</dbReference>
<sequence length="260" mass="28289">MTKQAFPLRSGEWETSSPAGSTAVYSTASNKMHYAMVLFPGFEALDVFGPLEVLNVLSEQTHIRLSLLSSSVAPVSTRSPDPAAHRTGSICSQEIVPTGTFNDFDAMGADRSSEPKSVIDVLLVPGGAGTRFHHTINPVIEFVQKVFPSVKYIISICNGAGVLARTGILDGRRATTNKLLWEPTTALRKEVHWVKEARWVMDGNTWTASGVSAGIDVTLAFVRQVYGRDLAGSIAREIEYVWDSEDDGTKDPFASQPQFL</sequence>
<dbReference type="AlphaFoldDB" id="A0A1V6PRH7"/>